<dbReference type="InterPro" id="IPR011473">
    <property type="entry name" value="DUF1579"/>
</dbReference>
<organism evidence="1 2">
    <name type="scientific">Bradyrhizobium japonicum</name>
    <dbReference type="NCBI Taxonomy" id="375"/>
    <lineage>
        <taxon>Bacteria</taxon>
        <taxon>Pseudomonadati</taxon>
        <taxon>Pseudomonadota</taxon>
        <taxon>Alphaproteobacteria</taxon>
        <taxon>Hyphomicrobiales</taxon>
        <taxon>Nitrobacteraceae</taxon>
        <taxon>Bradyrhizobium</taxon>
    </lineage>
</organism>
<sequence>MAQDHLAASSPLAEHTRLAAFAGEWNGEEVVFPSRWVAGGPATSHVVARMDLNGFYLIQDCVQMRDGKQAFATHGLFTYDRDDRTYKLFWYDSLGYTPPSPASGGWVGKTLTLVRGSLRGNARHVYEIIDDNSYSLKIQFSPDAEGWADVLTGIYRRIH</sequence>
<proteinExistence type="predicted"/>
<dbReference type="AlphaFoldDB" id="A0A0A3YIM1"/>
<dbReference type="EMBL" id="JRPN01000045">
    <property type="protein sequence ID" value="KGT73528.1"/>
    <property type="molecule type" value="Genomic_DNA"/>
</dbReference>
<dbReference type="RefSeq" id="WP_028158554.1">
    <property type="nucleotide sequence ID" value="NZ_CP081350.1"/>
</dbReference>
<dbReference type="eggNOG" id="ENOG5032U4B">
    <property type="taxonomic scope" value="Bacteria"/>
</dbReference>
<dbReference type="Proteomes" id="UP000030377">
    <property type="component" value="Unassembled WGS sequence"/>
</dbReference>
<protein>
    <recommendedName>
        <fullName evidence="3">DUF1579 domain-containing protein</fullName>
    </recommendedName>
</protein>
<reference evidence="1 2" key="1">
    <citation type="submission" date="2014-09" db="EMBL/GenBank/DDBJ databases">
        <title>Draft genome of Bradyrhizobium japonicum Is-34.</title>
        <authorList>
            <person name="Tsurumaru H."/>
            <person name="Yamakawa T."/>
            <person name="Hashimoto S."/>
            <person name="Okizaki K."/>
            <person name="Kanesaki Y."/>
            <person name="Yoshikawa H."/>
            <person name="Yajima S."/>
        </authorList>
    </citation>
    <scope>NUCLEOTIDE SEQUENCE [LARGE SCALE GENOMIC DNA]</scope>
    <source>
        <strain evidence="1 2">Is-34</strain>
    </source>
</reference>
<dbReference type="STRING" id="375.BKD09_RS02145"/>
<gene>
    <name evidence="1" type="ORF">MA20_43845</name>
</gene>
<comment type="caution">
    <text evidence="1">The sequence shown here is derived from an EMBL/GenBank/DDBJ whole genome shotgun (WGS) entry which is preliminary data.</text>
</comment>
<name>A0A0A3YIM1_BRAJP</name>
<evidence type="ECO:0000313" key="1">
    <source>
        <dbReference type="EMBL" id="KGT73528.1"/>
    </source>
</evidence>
<evidence type="ECO:0000313" key="2">
    <source>
        <dbReference type="Proteomes" id="UP000030377"/>
    </source>
</evidence>
<accession>A0A0A3YIM1</accession>
<evidence type="ECO:0008006" key="3">
    <source>
        <dbReference type="Google" id="ProtNLM"/>
    </source>
</evidence>
<dbReference type="Pfam" id="PF07617">
    <property type="entry name" value="DUF1579"/>
    <property type="match status" value="1"/>
</dbReference>